<accession>A0A9P8HY56</accession>
<keyword evidence="2" id="KW-1133">Transmembrane helix</keyword>
<evidence type="ECO:0000256" key="2">
    <source>
        <dbReference type="SAM" id="Phobius"/>
    </source>
</evidence>
<keyword evidence="2" id="KW-0812">Transmembrane</keyword>
<sequence>MALCSNRPEGFGPRSHLWRHMLTSCFIDTILEPLATWIYLLLIALVFFLPPKSTKDSPPPSHRFLLIGYSVLMFAVAGMLSVEIARLVLADFGVGLLPFLYVAYLVALVLRWRRSMWRSEWKWCGVALWVMLIVVGVVKIIGEIKEGVNTRKGTKYPMSDQVTDVGVDIGLWFLLAGLEAFMS</sequence>
<comment type="caution">
    <text evidence="4">The sequence shown here is derived from an EMBL/GenBank/DDBJ whole genome shotgun (WGS) entry which is preliminary data.</text>
</comment>
<evidence type="ECO:0000313" key="4">
    <source>
        <dbReference type="EMBL" id="KAH0537642.1"/>
    </source>
</evidence>
<dbReference type="AlphaFoldDB" id="A0A9P8HY56"/>
<dbReference type="Pfam" id="PF24357">
    <property type="entry name" value="TMD0_ABC"/>
    <property type="match status" value="1"/>
</dbReference>
<feature type="transmembrane region" description="Helical" evidence="2">
    <location>
        <begin position="88"/>
        <end position="110"/>
    </location>
</feature>
<keyword evidence="5" id="KW-1185">Reference proteome</keyword>
<feature type="transmembrane region" description="Helical" evidence="2">
    <location>
        <begin position="122"/>
        <end position="142"/>
    </location>
</feature>
<gene>
    <name evidence="4" type="ORF">FGG08_005593</name>
</gene>
<dbReference type="EMBL" id="JAGHQL010000136">
    <property type="protein sequence ID" value="KAH0537642.1"/>
    <property type="molecule type" value="Genomic_DNA"/>
</dbReference>
<dbReference type="OrthoDB" id="5399848at2759"/>
<dbReference type="Proteomes" id="UP000698800">
    <property type="component" value="Unassembled WGS sequence"/>
</dbReference>
<dbReference type="GO" id="GO:0016020">
    <property type="term" value="C:membrane"/>
    <property type="evidence" value="ECO:0007669"/>
    <property type="project" value="UniProtKB-SubCell"/>
</dbReference>
<evidence type="ECO:0000259" key="3">
    <source>
        <dbReference type="Pfam" id="PF24357"/>
    </source>
</evidence>
<protein>
    <recommendedName>
        <fullName evidence="3">ABC transporter TMD0 domain-containing protein</fullName>
    </recommendedName>
</protein>
<proteinExistence type="predicted"/>
<dbReference type="InterPro" id="IPR056227">
    <property type="entry name" value="TMD0_ABC"/>
</dbReference>
<feature type="transmembrane region" description="Helical" evidence="2">
    <location>
        <begin position="63"/>
        <end position="82"/>
    </location>
</feature>
<feature type="domain" description="ABC transporter TMD0" evidence="3">
    <location>
        <begin position="2"/>
        <end position="142"/>
    </location>
</feature>
<name>A0A9P8HY56_9PEZI</name>
<reference evidence="4" key="1">
    <citation type="submission" date="2021-03" db="EMBL/GenBank/DDBJ databases">
        <title>Comparative genomics and phylogenomic investigation of the class Geoglossomycetes provide insights into ecological specialization and systematics.</title>
        <authorList>
            <person name="Melie T."/>
            <person name="Pirro S."/>
            <person name="Miller A.N."/>
            <person name="Quandt A."/>
        </authorList>
    </citation>
    <scope>NUCLEOTIDE SEQUENCE</scope>
    <source>
        <strain evidence="4">GBOQ0MN5Z8</strain>
    </source>
</reference>
<comment type="subcellular location">
    <subcellularLocation>
        <location evidence="1">Membrane</location>
        <topology evidence="1">Multi-pass membrane protein</topology>
    </subcellularLocation>
</comment>
<evidence type="ECO:0000313" key="5">
    <source>
        <dbReference type="Proteomes" id="UP000698800"/>
    </source>
</evidence>
<feature type="transmembrane region" description="Helical" evidence="2">
    <location>
        <begin position="34"/>
        <end position="51"/>
    </location>
</feature>
<keyword evidence="2" id="KW-0472">Membrane</keyword>
<feature type="transmembrane region" description="Helical" evidence="2">
    <location>
        <begin position="162"/>
        <end position="182"/>
    </location>
</feature>
<evidence type="ECO:0000256" key="1">
    <source>
        <dbReference type="ARBA" id="ARBA00004141"/>
    </source>
</evidence>
<organism evidence="4 5">
    <name type="scientific">Glutinoglossum americanum</name>
    <dbReference type="NCBI Taxonomy" id="1670608"/>
    <lineage>
        <taxon>Eukaryota</taxon>
        <taxon>Fungi</taxon>
        <taxon>Dikarya</taxon>
        <taxon>Ascomycota</taxon>
        <taxon>Pezizomycotina</taxon>
        <taxon>Geoglossomycetes</taxon>
        <taxon>Geoglossales</taxon>
        <taxon>Geoglossaceae</taxon>
        <taxon>Glutinoglossum</taxon>
    </lineage>
</organism>